<dbReference type="HOGENOM" id="CLU_023625_4_2_0"/>
<sequence>MTRPQSYLQLVELLDYVSMVLSRGIPGAVWVQAEIASLTDRRHLYLDLVQHDESGREVAKTRANLWAGERFRLEGKFKKATGGGLKQDTKVLLHVVPDFHPQYGFSLTVIDLSPEFTLGDMQQKLQGIRETLQREGAYEHQRTLTLPADFTRVAVVSPKRAAGLGDFRREADRLEHAGVCTFAYFEATFQGREASASLLSALAQAQLAHAAEAFDALVIIRGGGASTDLAWLNDLTLARAVSALPMPVVTGIGHARDDTILDEVAARRCDTPSKAIAFISGRIVAAAAEARAAYHAIQVGGQERLQQAQFELERTHLRAERAARSLVNARSAEVHHLMRAVLGLTPERTLRRGYALVRARETSTGQPVVTSAREAARHARLTVQFFDGKVDFSRDDQIQDPL</sequence>
<keyword evidence="9" id="KW-1185">Reference proteome</keyword>
<dbReference type="CDD" id="cd04489">
    <property type="entry name" value="ExoVII_LU_OBF"/>
    <property type="match status" value="1"/>
</dbReference>
<dbReference type="NCBIfam" id="TIGR00237">
    <property type="entry name" value="xseA"/>
    <property type="match status" value="1"/>
</dbReference>
<dbReference type="KEGG" id="dpd:Deipe_1413"/>
<dbReference type="AlphaFoldDB" id="L0A0G8"/>
<dbReference type="PANTHER" id="PTHR30008:SF0">
    <property type="entry name" value="EXODEOXYRIBONUCLEASE 7 LARGE SUBUNIT"/>
    <property type="match status" value="1"/>
</dbReference>
<comment type="similarity">
    <text evidence="5">Belongs to the XseA family.</text>
</comment>
<comment type="catalytic activity">
    <reaction evidence="5">
        <text>Exonucleolytic cleavage in either 5'- to 3'- or 3'- to 5'-direction to yield nucleoside 5'-phosphates.</text>
        <dbReference type="EC" id="3.1.11.6"/>
    </reaction>
</comment>
<evidence type="ECO:0000259" key="6">
    <source>
        <dbReference type="Pfam" id="PF02601"/>
    </source>
</evidence>
<dbReference type="GO" id="GO:0003676">
    <property type="term" value="F:nucleic acid binding"/>
    <property type="evidence" value="ECO:0007669"/>
    <property type="project" value="InterPro"/>
</dbReference>
<feature type="domain" description="OB-fold nucleic acid binding" evidence="7">
    <location>
        <begin position="9"/>
        <end position="112"/>
    </location>
</feature>
<dbReference type="GO" id="GO:0008855">
    <property type="term" value="F:exodeoxyribonuclease VII activity"/>
    <property type="evidence" value="ECO:0007669"/>
    <property type="project" value="UniProtKB-UniRule"/>
</dbReference>
<gene>
    <name evidence="8" type="ordered locus">Deipe_1413</name>
</gene>
<dbReference type="EC" id="3.1.11.6" evidence="5"/>
<name>L0A0G8_DEIPD</name>
<dbReference type="GO" id="GO:0005737">
    <property type="term" value="C:cytoplasm"/>
    <property type="evidence" value="ECO:0007669"/>
    <property type="project" value="UniProtKB-SubCell"/>
</dbReference>
<dbReference type="Proteomes" id="UP000010467">
    <property type="component" value="Chromosome"/>
</dbReference>
<comment type="subcellular location">
    <subcellularLocation>
        <location evidence="5">Cytoplasm</location>
    </subcellularLocation>
</comment>
<keyword evidence="1" id="KW-0963">Cytoplasm</keyword>
<feature type="domain" description="Exonuclease VII large subunit C-terminal" evidence="6">
    <location>
        <begin position="140"/>
        <end position="309"/>
    </location>
</feature>
<protein>
    <recommendedName>
        <fullName evidence="5">Exodeoxyribonuclease 7 large subunit</fullName>
        <ecNumber evidence="5">3.1.11.6</ecNumber>
    </recommendedName>
</protein>
<organism evidence="8 9">
    <name type="scientific">Deinococcus peraridilitoris (strain DSM 19664 / LMG 22246 / CIP 109416 / KR-200)</name>
    <dbReference type="NCBI Taxonomy" id="937777"/>
    <lineage>
        <taxon>Bacteria</taxon>
        <taxon>Thermotogati</taxon>
        <taxon>Deinococcota</taxon>
        <taxon>Deinococci</taxon>
        <taxon>Deinococcales</taxon>
        <taxon>Deinococcaceae</taxon>
        <taxon>Deinococcus</taxon>
    </lineage>
</organism>
<dbReference type="EMBL" id="CP003382">
    <property type="protein sequence ID" value="AFZ66954.1"/>
    <property type="molecule type" value="Genomic_DNA"/>
</dbReference>
<dbReference type="RefSeq" id="WP_015235262.1">
    <property type="nucleotide sequence ID" value="NC_019793.1"/>
</dbReference>
<evidence type="ECO:0000256" key="5">
    <source>
        <dbReference type="RuleBase" id="RU004355"/>
    </source>
</evidence>
<reference evidence="9" key="1">
    <citation type="submission" date="2012-03" db="EMBL/GenBank/DDBJ databases">
        <title>Complete sequence of chromosome of Deinococcus peraridilitoris DSM 19664.</title>
        <authorList>
            <person name="Lucas S."/>
            <person name="Copeland A."/>
            <person name="Lapidus A."/>
            <person name="Glavina del Rio T."/>
            <person name="Dalin E."/>
            <person name="Tice H."/>
            <person name="Bruce D."/>
            <person name="Goodwin L."/>
            <person name="Pitluck S."/>
            <person name="Peters L."/>
            <person name="Mikhailova N."/>
            <person name="Lu M."/>
            <person name="Kyrpides N."/>
            <person name="Mavromatis K."/>
            <person name="Ivanova N."/>
            <person name="Brettin T."/>
            <person name="Detter J.C."/>
            <person name="Han C."/>
            <person name="Larimer F."/>
            <person name="Land M."/>
            <person name="Hauser L."/>
            <person name="Markowitz V."/>
            <person name="Cheng J.-F."/>
            <person name="Hugenholtz P."/>
            <person name="Woyke T."/>
            <person name="Wu D."/>
            <person name="Pukall R."/>
            <person name="Steenblock K."/>
            <person name="Brambilla E."/>
            <person name="Klenk H.-P."/>
            <person name="Eisen J.A."/>
        </authorList>
    </citation>
    <scope>NUCLEOTIDE SEQUENCE [LARGE SCALE GENOMIC DNA]</scope>
    <source>
        <strain evidence="9">DSM 19664 / LMG 22246 / CIP 109416 / KR-200</strain>
    </source>
</reference>
<dbReference type="PANTHER" id="PTHR30008">
    <property type="entry name" value="EXODEOXYRIBONUCLEASE 7 LARGE SUBUNIT"/>
    <property type="match status" value="1"/>
</dbReference>
<evidence type="ECO:0000256" key="1">
    <source>
        <dbReference type="ARBA" id="ARBA00022490"/>
    </source>
</evidence>
<evidence type="ECO:0000256" key="3">
    <source>
        <dbReference type="ARBA" id="ARBA00022801"/>
    </source>
</evidence>
<evidence type="ECO:0000256" key="2">
    <source>
        <dbReference type="ARBA" id="ARBA00022722"/>
    </source>
</evidence>
<evidence type="ECO:0000259" key="7">
    <source>
        <dbReference type="Pfam" id="PF13742"/>
    </source>
</evidence>
<dbReference type="InterPro" id="IPR025824">
    <property type="entry name" value="OB-fold_nuc-bd_dom"/>
</dbReference>
<keyword evidence="4 5" id="KW-0269">Exonuclease</keyword>
<proteinExistence type="inferred from homology"/>
<keyword evidence="3 5" id="KW-0378">Hydrolase</keyword>
<evidence type="ECO:0000313" key="8">
    <source>
        <dbReference type="EMBL" id="AFZ66954.1"/>
    </source>
</evidence>
<dbReference type="Pfam" id="PF13742">
    <property type="entry name" value="tRNA_anti_2"/>
    <property type="match status" value="1"/>
</dbReference>
<dbReference type="GO" id="GO:0009318">
    <property type="term" value="C:exodeoxyribonuclease VII complex"/>
    <property type="evidence" value="ECO:0007669"/>
    <property type="project" value="UniProtKB-UniRule"/>
</dbReference>
<keyword evidence="2 5" id="KW-0540">Nuclease</keyword>
<dbReference type="InterPro" id="IPR003753">
    <property type="entry name" value="Exonuc_VII_L"/>
</dbReference>
<evidence type="ECO:0000256" key="4">
    <source>
        <dbReference type="ARBA" id="ARBA00022839"/>
    </source>
</evidence>
<dbReference type="GO" id="GO:0006308">
    <property type="term" value="P:DNA catabolic process"/>
    <property type="evidence" value="ECO:0007669"/>
    <property type="project" value="UniProtKB-UniRule"/>
</dbReference>
<dbReference type="STRING" id="937777.Deipe_1413"/>
<dbReference type="eggNOG" id="COG1570">
    <property type="taxonomic scope" value="Bacteria"/>
</dbReference>
<accession>L0A0G8</accession>
<evidence type="ECO:0000313" key="9">
    <source>
        <dbReference type="Proteomes" id="UP000010467"/>
    </source>
</evidence>
<dbReference type="InterPro" id="IPR020579">
    <property type="entry name" value="Exonuc_VII_lsu_C"/>
</dbReference>
<dbReference type="PATRIC" id="fig|937777.3.peg.1419"/>
<dbReference type="Pfam" id="PF02601">
    <property type="entry name" value="Exonuc_VII_L"/>
    <property type="match status" value="1"/>
</dbReference>